<dbReference type="EMBL" id="JXBC01000007">
    <property type="protein sequence ID" value="KIU09863.1"/>
    <property type="molecule type" value="Genomic_DNA"/>
</dbReference>
<gene>
    <name evidence="1" type="ORF">SC09_contig10orf00038</name>
</gene>
<evidence type="ECO:0000313" key="1">
    <source>
        <dbReference type="EMBL" id="KIU09863.1"/>
    </source>
</evidence>
<reference evidence="1 2" key="1">
    <citation type="submission" date="2014-12" db="EMBL/GenBank/DDBJ databases">
        <title>Comparative genome analysis of Bacillus coagulans HM-08, Clostridium butyricum HM-68, Bacillus subtilis HM-66 and Bacillus licheniformis BL-09.</title>
        <authorList>
            <person name="Zhang H."/>
        </authorList>
    </citation>
    <scope>NUCLEOTIDE SEQUENCE [LARGE SCALE GENOMIC DNA]</scope>
    <source>
        <strain evidence="1 2">HM-66</strain>
    </source>
</reference>
<evidence type="ECO:0000313" key="2">
    <source>
        <dbReference type="Proteomes" id="UP000032247"/>
    </source>
</evidence>
<dbReference type="PATRIC" id="fig|1423.173.peg.3716"/>
<dbReference type="Proteomes" id="UP000032247">
    <property type="component" value="Unassembled WGS sequence"/>
</dbReference>
<proteinExistence type="predicted"/>
<accession>A0A0D1IL51</accession>
<organism evidence="1 2">
    <name type="scientific">Bacillus subtilis</name>
    <dbReference type="NCBI Taxonomy" id="1423"/>
    <lineage>
        <taxon>Bacteria</taxon>
        <taxon>Bacillati</taxon>
        <taxon>Bacillota</taxon>
        <taxon>Bacilli</taxon>
        <taxon>Bacillales</taxon>
        <taxon>Bacillaceae</taxon>
        <taxon>Bacillus</taxon>
    </lineage>
</organism>
<sequence length="191" mass="22080">MKFTFSERPNNIFYGDICKINGKGCLIFGFGKSIAAQIASFDNMIAYDMACLTKDDDGTLYGHFETEIRAKGIEDPIKERIEIKYFLRMLDQEETNKLLGINPHLKKLDRLIEISYENFIEVSQFNITFTAPADIPFKPEGLPEIERDPKKRIEHFIKLSKDSNVRAFVVPWRETVEDKAEMIKSAFSKQL</sequence>
<name>A0A0D1IL51_BACIU</name>
<dbReference type="AlphaFoldDB" id="A0A0D1IL51"/>
<comment type="caution">
    <text evidence="1">The sequence shown here is derived from an EMBL/GenBank/DDBJ whole genome shotgun (WGS) entry which is preliminary data.</text>
</comment>
<protein>
    <submittedName>
        <fullName evidence="1">Uncharacterized protein</fullName>
    </submittedName>
</protein>